<dbReference type="RefSeq" id="WP_036379586.1">
    <property type="nucleotide sequence ID" value="NZ_JALU01000004.1"/>
</dbReference>
<evidence type="ECO:0000313" key="2">
    <source>
        <dbReference type="Proteomes" id="UP000022645"/>
    </source>
</evidence>
<name>X8J845_9FIRM</name>
<accession>X8J845</accession>
<dbReference type="Proteomes" id="UP000022645">
    <property type="component" value="Unassembled WGS sequence"/>
</dbReference>
<sequence>MSLLQRAIETYDFMNQNKSVGVYDLGKEPLAPISHIIAKGQISITIDEKGSFITASKCDEKIIIPVSEESAGRSSGIRAHALCDQMQYITNIYPEKNSMYIEQLEEWCNSGYSYSKIEAVLKYVKVGTAINDLDNSGLLQRDGKGNIANIKDMICWIVLGLGDDSGPVWKDIKLFNKYSDYYVNEICGNAKQEICYISGNRESVAKQHLKGVVPKFGNAKLISANDNTNFTYRGRFFEPDDAMGVGYISSQKAHNALKWIIANQGVLIGEKTFVCWTPHGIEVPAINLPFGFKDDEETFEMSEYSSKLRQFLYAYEPLRGVDEKAVIAIFEAATSGRLSLLYYKEIMGVYYLDRLSEWYETCCWITYTGNIASPSLNKITILSHGNQRGNDENAKMDIDPRIEGQLLQRLIICRLDKTSFPRDIMMCLVNKSNNMQTYNKNNRRDILFTTCAVIRKYWKDHYNKEVRMVLDENFKDRSYQFGRLLAVLEKIERDTYDTNEKREPNAIRLQSVFVKRPDYAFKMIMEQLKNAYYPKLNQGSRVMYEKLIGQIMEEIALHPISEYGKPLNELYLVGYYLQKNHMYKKHTKDKNEENKEME</sequence>
<evidence type="ECO:0000313" key="1">
    <source>
        <dbReference type="EMBL" id="EUC58072.1"/>
    </source>
</evidence>
<dbReference type="NCBIfam" id="TIGR01863">
    <property type="entry name" value="cas_Csd1"/>
    <property type="match status" value="1"/>
</dbReference>
<organism evidence="1 2">
    <name type="scientific">Mogibacterium timidum ATCC 33093</name>
    <dbReference type="NCBI Taxonomy" id="1401079"/>
    <lineage>
        <taxon>Bacteria</taxon>
        <taxon>Bacillati</taxon>
        <taxon>Bacillota</taxon>
        <taxon>Clostridia</taxon>
        <taxon>Peptostreptococcales</taxon>
        <taxon>Anaerovoracaceae</taxon>
        <taxon>Mogibacterium</taxon>
    </lineage>
</organism>
<comment type="caution">
    <text evidence="1">The sequence shown here is derived from an EMBL/GenBank/DDBJ whole genome shotgun (WGS) entry which is preliminary data.</text>
</comment>
<dbReference type="PATRIC" id="fig|1401079.3.peg.215"/>
<dbReference type="Pfam" id="PF09709">
    <property type="entry name" value="Cas_Csd1"/>
    <property type="match status" value="1"/>
</dbReference>
<dbReference type="EMBL" id="JALU01000004">
    <property type="protein sequence ID" value="EUC58072.1"/>
    <property type="molecule type" value="Genomic_DNA"/>
</dbReference>
<dbReference type="AlphaFoldDB" id="X8J845"/>
<protein>
    <submittedName>
        <fullName evidence="1">CRISPR-associated protein Cas8c/Csd1, subtype I-C/DVULG</fullName>
    </submittedName>
</protein>
<proteinExistence type="predicted"/>
<reference evidence="1 2" key="1">
    <citation type="submission" date="2014-01" db="EMBL/GenBank/DDBJ databases">
        <authorList>
            <person name="Durkin A.S."/>
            <person name="McCorrison J."/>
            <person name="Torralba M."/>
            <person name="Gillis M."/>
            <person name="Haft D.H."/>
            <person name="Methe B."/>
            <person name="Sutton G."/>
            <person name="Nelson K.E."/>
        </authorList>
    </citation>
    <scope>NUCLEOTIDE SEQUENCE [LARGE SCALE GENOMIC DNA]</scope>
    <source>
        <strain evidence="1 2">ATCC 33093</strain>
    </source>
</reference>
<gene>
    <name evidence="1" type="primary">cas8c</name>
    <name evidence="1" type="ORF">HMPREF0581_1251</name>
</gene>
<dbReference type="InterPro" id="IPR010144">
    <property type="entry name" value="CRISPR-assoc_prot_Csd1-typ"/>
</dbReference>